<reference evidence="2" key="1">
    <citation type="journal article" date="2022" name="Mol. Ecol. Resour.">
        <title>The genomes of chicory, endive, great burdock and yacon provide insights into Asteraceae palaeo-polyploidization history and plant inulin production.</title>
        <authorList>
            <person name="Fan W."/>
            <person name="Wang S."/>
            <person name="Wang H."/>
            <person name="Wang A."/>
            <person name="Jiang F."/>
            <person name="Liu H."/>
            <person name="Zhao H."/>
            <person name="Xu D."/>
            <person name="Zhang Y."/>
        </authorList>
    </citation>
    <scope>NUCLEOTIDE SEQUENCE [LARGE SCALE GENOMIC DNA]</scope>
    <source>
        <strain evidence="2">cv. Yunnan</strain>
    </source>
</reference>
<gene>
    <name evidence="1" type="ORF">L1987_70604</name>
</gene>
<accession>A0ACB9AQ61</accession>
<dbReference type="Proteomes" id="UP001056120">
    <property type="component" value="Linkage Group LG24"/>
</dbReference>
<evidence type="ECO:0000313" key="1">
    <source>
        <dbReference type="EMBL" id="KAI3712055.1"/>
    </source>
</evidence>
<proteinExistence type="predicted"/>
<sequence length="78" mass="8815">MCSASINTVRRNRSTNGGERACRNGMASPATEPPSPRVPVCGLCRAFRKTNKNHSRFFRCLNHDERRLKNNEKLSPDV</sequence>
<comment type="caution">
    <text evidence="1">The sequence shown here is derived from an EMBL/GenBank/DDBJ whole genome shotgun (WGS) entry which is preliminary data.</text>
</comment>
<keyword evidence="2" id="KW-1185">Reference proteome</keyword>
<organism evidence="1 2">
    <name type="scientific">Smallanthus sonchifolius</name>
    <dbReference type="NCBI Taxonomy" id="185202"/>
    <lineage>
        <taxon>Eukaryota</taxon>
        <taxon>Viridiplantae</taxon>
        <taxon>Streptophyta</taxon>
        <taxon>Embryophyta</taxon>
        <taxon>Tracheophyta</taxon>
        <taxon>Spermatophyta</taxon>
        <taxon>Magnoliopsida</taxon>
        <taxon>eudicotyledons</taxon>
        <taxon>Gunneridae</taxon>
        <taxon>Pentapetalae</taxon>
        <taxon>asterids</taxon>
        <taxon>campanulids</taxon>
        <taxon>Asterales</taxon>
        <taxon>Asteraceae</taxon>
        <taxon>Asteroideae</taxon>
        <taxon>Heliantheae alliance</taxon>
        <taxon>Millerieae</taxon>
        <taxon>Smallanthus</taxon>
    </lineage>
</organism>
<dbReference type="EMBL" id="CM042041">
    <property type="protein sequence ID" value="KAI3712055.1"/>
    <property type="molecule type" value="Genomic_DNA"/>
</dbReference>
<protein>
    <submittedName>
        <fullName evidence="1">Uncharacterized protein</fullName>
    </submittedName>
</protein>
<evidence type="ECO:0000313" key="2">
    <source>
        <dbReference type="Proteomes" id="UP001056120"/>
    </source>
</evidence>
<name>A0ACB9AQ61_9ASTR</name>
<reference evidence="1 2" key="2">
    <citation type="journal article" date="2022" name="Mol. Ecol. Resour.">
        <title>The genomes of chicory, endive, great burdock and yacon provide insights into Asteraceae paleo-polyploidization history and plant inulin production.</title>
        <authorList>
            <person name="Fan W."/>
            <person name="Wang S."/>
            <person name="Wang H."/>
            <person name="Wang A."/>
            <person name="Jiang F."/>
            <person name="Liu H."/>
            <person name="Zhao H."/>
            <person name="Xu D."/>
            <person name="Zhang Y."/>
        </authorList>
    </citation>
    <scope>NUCLEOTIDE SEQUENCE [LARGE SCALE GENOMIC DNA]</scope>
    <source>
        <strain evidence="2">cv. Yunnan</strain>
        <tissue evidence="1">Leaves</tissue>
    </source>
</reference>